<evidence type="ECO:0000313" key="6">
    <source>
        <dbReference type="Proteomes" id="UP001341840"/>
    </source>
</evidence>
<evidence type="ECO:0000313" key="5">
    <source>
        <dbReference type="EMBL" id="MED6212967.1"/>
    </source>
</evidence>
<dbReference type="InterPro" id="IPR047109">
    <property type="entry name" value="CAD-like"/>
</dbReference>
<dbReference type="Gene3D" id="3.90.180.10">
    <property type="entry name" value="Medium-chain alcohol dehydrogenases, catalytic domain"/>
    <property type="match status" value="1"/>
</dbReference>
<sequence length="89" mass="9663">MEEAAQVPGLEHLNKAFGWAARDPSEIVNIATIILRNEDYCASYTLTYGAKSSDESITYGSYSDSMVVDEHFVVQIPNGLPLDAAAPLL</sequence>
<dbReference type="PANTHER" id="PTHR42683">
    <property type="entry name" value="ALDEHYDE REDUCTASE"/>
    <property type="match status" value="1"/>
</dbReference>
<dbReference type="Proteomes" id="UP001341840">
    <property type="component" value="Unassembled WGS sequence"/>
</dbReference>
<keyword evidence="4" id="KW-0560">Oxidoreductase</keyword>
<evidence type="ECO:0000256" key="4">
    <source>
        <dbReference type="ARBA" id="ARBA00023002"/>
    </source>
</evidence>
<evidence type="ECO:0000256" key="2">
    <source>
        <dbReference type="ARBA" id="ARBA00022723"/>
    </source>
</evidence>
<proteinExistence type="inferred from homology"/>
<organism evidence="5 6">
    <name type="scientific">Stylosanthes scabra</name>
    <dbReference type="NCBI Taxonomy" id="79078"/>
    <lineage>
        <taxon>Eukaryota</taxon>
        <taxon>Viridiplantae</taxon>
        <taxon>Streptophyta</taxon>
        <taxon>Embryophyta</taxon>
        <taxon>Tracheophyta</taxon>
        <taxon>Spermatophyta</taxon>
        <taxon>Magnoliopsida</taxon>
        <taxon>eudicotyledons</taxon>
        <taxon>Gunneridae</taxon>
        <taxon>Pentapetalae</taxon>
        <taxon>rosids</taxon>
        <taxon>fabids</taxon>
        <taxon>Fabales</taxon>
        <taxon>Fabaceae</taxon>
        <taxon>Papilionoideae</taxon>
        <taxon>50 kb inversion clade</taxon>
        <taxon>dalbergioids sensu lato</taxon>
        <taxon>Dalbergieae</taxon>
        <taxon>Pterocarpus clade</taxon>
        <taxon>Stylosanthes</taxon>
    </lineage>
</organism>
<comment type="similarity">
    <text evidence="1">Belongs to the zinc-containing alcohol dehydrogenase family.</text>
</comment>
<evidence type="ECO:0000256" key="1">
    <source>
        <dbReference type="ARBA" id="ARBA00008072"/>
    </source>
</evidence>
<reference evidence="5 6" key="1">
    <citation type="journal article" date="2023" name="Plants (Basel)">
        <title>Bridging the Gap: Combining Genomics and Transcriptomics Approaches to Understand Stylosanthes scabra, an Orphan Legume from the Brazilian Caatinga.</title>
        <authorList>
            <person name="Ferreira-Neto J.R.C."/>
            <person name="da Silva M.D."/>
            <person name="Binneck E."/>
            <person name="de Melo N.F."/>
            <person name="da Silva R.H."/>
            <person name="de Melo A.L.T.M."/>
            <person name="Pandolfi V."/>
            <person name="Bustamante F.O."/>
            <person name="Brasileiro-Vidal A.C."/>
            <person name="Benko-Iseppon A.M."/>
        </authorList>
    </citation>
    <scope>NUCLEOTIDE SEQUENCE [LARGE SCALE GENOMIC DNA]</scope>
    <source>
        <tissue evidence="5">Leaves</tissue>
    </source>
</reference>
<accession>A0ABU6YRD5</accession>
<evidence type="ECO:0000256" key="3">
    <source>
        <dbReference type="ARBA" id="ARBA00022833"/>
    </source>
</evidence>
<feature type="non-terminal residue" evidence="5">
    <location>
        <position position="89"/>
    </location>
</feature>
<dbReference type="InterPro" id="IPR011032">
    <property type="entry name" value="GroES-like_sf"/>
</dbReference>
<name>A0ABU6YRD5_9FABA</name>
<protein>
    <submittedName>
        <fullName evidence="5">Uncharacterized protein</fullName>
    </submittedName>
</protein>
<keyword evidence="3" id="KW-0862">Zinc</keyword>
<dbReference type="SUPFAM" id="SSF50129">
    <property type="entry name" value="GroES-like"/>
    <property type="match status" value="1"/>
</dbReference>
<dbReference type="EMBL" id="JASCZI010243274">
    <property type="protein sequence ID" value="MED6212967.1"/>
    <property type="molecule type" value="Genomic_DNA"/>
</dbReference>
<comment type="caution">
    <text evidence="5">The sequence shown here is derived from an EMBL/GenBank/DDBJ whole genome shotgun (WGS) entry which is preliminary data.</text>
</comment>
<keyword evidence="6" id="KW-1185">Reference proteome</keyword>
<gene>
    <name evidence="5" type="ORF">PIB30_088659</name>
</gene>
<keyword evidence="2" id="KW-0479">Metal-binding</keyword>